<evidence type="ECO:0000313" key="6">
    <source>
        <dbReference type="EMBL" id="SHH96207.1"/>
    </source>
</evidence>
<proteinExistence type="inferred from homology"/>
<keyword evidence="7" id="KW-1185">Reference proteome</keyword>
<evidence type="ECO:0000259" key="5">
    <source>
        <dbReference type="PROSITE" id="PS50931"/>
    </source>
</evidence>
<comment type="similarity">
    <text evidence="1">Belongs to the LysR transcriptional regulatory family.</text>
</comment>
<dbReference type="AlphaFoldDB" id="A0A1M5X8P2"/>
<dbReference type="Proteomes" id="UP000184268">
    <property type="component" value="Unassembled WGS sequence"/>
</dbReference>
<dbReference type="PRINTS" id="PR00039">
    <property type="entry name" value="HTHLYSR"/>
</dbReference>
<keyword evidence="3 6" id="KW-0238">DNA-binding</keyword>
<dbReference type="GO" id="GO:0003700">
    <property type="term" value="F:DNA-binding transcription factor activity"/>
    <property type="evidence" value="ECO:0007669"/>
    <property type="project" value="InterPro"/>
</dbReference>
<dbReference type="Gene3D" id="1.10.10.10">
    <property type="entry name" value="Winged helix-like DNA-binding domain superfamily/Winged helix DNA-binding domain"/>
    <property type="match status" value="1"/>
</dbReference>
<dbReference type="PANTHER" id="PTHR30579">
    <property type="entry name" value="TRANSCRIPTIONAL REGULATOR"/>
    <property type="match status" value="1"/>
</dbReference>
<feature type="domain" description="HTH lysR-type" evidence="5">
    <location>
        <begin position="2"/>
        <end position="59"/>
    </location>
</feature>
<dbReference type="STRING" id="299255.SAMN02745129_3336"/>
<dbReference type="FunFam" id="1.10.10.10:FF:000001">
    <property type="entry name" value="LysR family transcriptional regulator"/>
    <property type="match status" value="1"/>
</dbReference>
<reference evidence="6 7" key="1">
    <citation type="submission" date="2016-11" db="EMBL/GenBank/DDBJ databases">
        <authorList>
            <person name="Jaros S."/>
            <person name="Januszkiewicz K."/>
            <person name="Wedrychowicz H."/>
        </authorList>
    </citation>
    <scope>NUCLEOTIDE SEQUENCE [LARGE SCALE GENOMIC DNA]</scope>
    <source>
        <strain evidence="6 7">DSM 16917</strain>
    </source>
</reference>
<name>A0A1M5X8P2_9GAMM</name>
<dbReference type="InterPro" id="IPR036388">
    <property type="entry name" value="WH-like_DNA-bd_sf"/>
</dbReference>
<evidence type="ECO:0000256" key="4">
    <source>
        <dbReference type="ARBA" id="ARBA00023163"/>
    </source>
</evidence>
<dbReference type="PANTHER" id="PTHR30579:SF7">
    <property type="entry name" value="HTH-TYPE TRANSCRIPTIONAL REGULATOR LRHA-RELATED"/>
    <property type="match status" value="1"/>
</dbReference>
<evidence type="ECO:0000256" key="3">
    <source>
        <dbReference type="ARBA" id="ARBA00023125"/>
    </source>
</evidence>
<dbReference type="Pfam" id="PF00126">
    <property type="entry name" value="HTH_1"/>
    <property type="match status" value="1"/>
</dbReference>
<accession>A0A1M5X8P2</accession>
<evidence type="ECO:0000256" key="2">
    <source>
        <dbReference type="ARBA" id="ARBA00023015"/>
    </source>
</evidence>
<dbReference type="Pfam" id="PF03466">
    <property type="entry name" value="LysR_substrate"/>
    <property type="match status" value="1"/>
</dbReference>
<dbReference type="EMBL" id="FQXG01000005">
    <property type="protein sequence ID" value="SHH96207.1"/>
    <property type="molecule type" value="Genomic_DNA"/>
</dbReference>
<dbReference type="InterPro" id="IPR005119">
    <property type="entry name" value="LysR_subst-bd"/>
</dbReference>
<keyword evidence="2" id="KW-0805">Transcription regulation</keyword>
<dbReference type="RefSeq" id="WP_067663963.1">
    <property type="nucleotide sequence ID" value="NZ_FQXG01000005.1"/>
</dbReference>
<dbReference type="Gene3D" id="3.40.190.10">
    <property type="entry name" value="Periplasmic binding protein-like II"/>
    <property type="match status" value="2"/>
</dbReference>
<keyword evidence="4" id="KW-0804">Transcription</keyword>
<dbReference type="OrthoDB" id="5723059at2"/>
<evidence type="ECO:0000256" key="1">
    <source>
        <dbReference type="ARBA" id="ARBA00009437"/>
    </source>
</evidence>
<gene>
    <name evidence="6" type="ORF">SAMN02745129_3336</name>
</gene>
<dbReference type="InterPro" id="IPR000847">
    <property type="entry name" value="LysR_HTH_N"/>
</dbReference>
<dbReference type="SUPFAM" id="SSF53850">
    <property type="entry name" value="Periplasmic binding protein-like II"/>
    <property type="match status" value="1"/>
</dbReference>
<dbReference type="SUPFAM" id="SSF46785">
    <property type="entry name" value="Winged helix' DNA-binding domain"/>
    <property type="match status" value="1"/>
</dbReference>
<organism evidence="6 7">
    <name type="scientific">Ferrimonas marina</name>
    <dbReference type="NCBI Taxonomy" id="299255"/>
    <lineage>
        <taxon>Bacteria</taxon>
        <taxon>Pseudomonadati</taxon>
        <taxon>Pseudomonadota</taxon>
        <taxon>Gammaproteobacteria</taxon>
        <taxon>Alteromonadales</taxon>
        <taxon>Ferrimonadaceae</taxon>
        <taxon>Ferrimonas</taxon>
    </lineage>
</organism>
<dbReference type="InterPro" id="IPR036390">
    <property type="entry name" value="WH_DNA-bd_sf"/>
</dbReference>
<evidence type="ECO:0000313" key="7">
    <source>
        <dbReference type="Proteomes" id="UP000184268"/>
    </source>
</evidence>
<dbReference type="CDD" id="cd05466">
    <property type="entry name" value="PBP2_LTTR_substrate"/>
    <property type="match status" value="1"/>
</dbReference>
<dbReference type="PROSITE" id="PS50931">
    <property type="entry name" value="HTH_LYSR"/>
    <property type="match status" value="1"/>
</dbReference>
<dbReference type="InterPro" id="IPR050176">
    <property type="entry name" value="LTTR"/>
</dbReference>
<sequence length="284" mass="31949">MLKIELLESFIAIAECGNLSRAAEQVLRTQSAVSLQIKRLEGTVGKQLLFRDNKGVSLTPAGETLLVYARQMVQLNVAALDDLNRAQHTEVIRLGLPTDYVARYLNASILQFIRDFTSIELVLDTDVSGNLYRRLEQGELDLVVGTHWEHQPNAELLFERRFHWAGSKGGSAWERSPIPVALYPENCPIRTQVFARHHLSMPPLQVVLSSPSPEALCLAVENDLAIAPIADFRIGEQMQVLDDLLPLPKLPVFNESIYQGRTELTPAMRQLIELLRTQRRALTH</sequence>
<protein>
    <submittedName>
        <fullName evidence="6">DNA-binding transcriptional regulator, LysR family</fullName>
    </submittedName>
</protein>
<dbReference type="GO" id="GO:0003677">
    <property type="term" value="F:DNA binding"/>
    <property type="evidence" value="ECO:0007669"/>
    <property type="project" value="UniProtKB-KW"/>
</dbReference>